<keyword evidence="3" id="KW-1185">Reference proteome</keyword>
<dbReference type="EMBL" id="JBEHHI010000002">
    <property type="protein sequence ID" value="MEX5729215.1"/>
    <property type="molecule type" value="Genomic_DNA"/>
</dbReference>
<protein>
    <submittedName>
        <fullName evidence="2">Uncharacterized protein</fullName>
    </submittedName>
</protein>
<sequence>MVEYGIAAGGGARVGGGGNGGGLDSVDLVGWIDGVASDPVNLGIALAVLLGVILIYRAI</sequence>
<evidence type="ECO:0000256" key="1">
    <source>
        <dbReference type="SAM" id="Phobius"/>
    </source>
</evidence>
<dbReference type="Proteomes" id="UP001560019">
    <property type="component" value="Unassembled WGS sequence"/>
</dbReference>
<gene>
    <name evidence="2" type="ORF">Ga0609869_002568</name>
</gene>
<keyword evidence="1" id="KW-1133">Transmembrane helix</keyword>
<feature type="transmembrane region" description="Helical" evidence="1">
    <location>
        <begin position="40"/>
        <end position="58"/>
    </location>
</feature>
<proteinExistence type="predicted"/>
<dbReference type="RefSeq" id="WP_125405264.1">
    <property type="nucleotide sequence ID" value="NZ_JBEHHI010000002.1"/>
</dbReference>
<keyword evidence="1" id="KW-0472">Membrane</keyword>
<reference evidence="2 3" key="1">
    <citation type="submission" date="2024-06" db="EMBL/GenBank/DDBJ databases">
        <title>Genome of Rhodovulum iodosum, a marine photoferrotroph.</title>
        <authorList>
            <person name="Bianchini G."/>
            <person name="Nikeleit V."/>
            <person name="Kappler A."/>
            <person name="Bryce C."/>
            <person name="Sanchez-Baracaldo P."/>
        </authorList>
    </citation>
    <scope>NUCLEOTIDE SEQUENCE [LARGE SCALE GENOMIC DNA]</scope>
    <source>
        <strain evidence="2 3">UT/N1</strain>
    </source>
</reference>
<comment type="caution">
    <text evidence="2">The sequence shown here is derived from an EMBL/GenBank/DDBJ whole genome shotgun (WGS) entry which is preliminary data.</text>
</comment>
<organism evidence="2 3">
    <name type="scientific">Rhodovulum iodosum</name>
    <dbReference type="NCBI Taxonomy" id="68291"/>
    <lineage>
        <taxon>Bacteria</taxon>
        <taxon>Pseudomonadati</taxon>
        <taxon>Pseudomonadota</taxon>
        <taxon>Alphaproteobacteria</taxon>
        <taxon>Rhodobacterales</taxon>
        <taxon>Paracoccaceae</taxon>
        <taxon>Rhodovulum</taxon>
    </lineage>
</organism>
<keyword evidence="1" id="KW-0812">Transmembrane</keyword>
<name>A0ABV3XV49_9RHOB</name>
<evidence type="ECO:0000313" key="3">
    <source>
        <dbReference type="Proteomes" id="UP001560019"/>
    </source>
</evidence>
<accession>A0ABV3XV49</accession>
<evidence type="ECO:0000313" key="2">
    <source>
        <dbReference type="EMBL" id="MEX5729215.1"/>
    </source>
</evidence>